<evidence type="ECO:0000313" key="3">
    <source>
        <dbReference type="EMBL" id="CAA9387561.1"/>
    </source>
</evidence>
<dbReference type="Pfam" id="PF00300">
    <property type="entry name" value="His_Phos_1"/>
    <property type="match status" value="1"/>
</dbReference>
<dbReference type="PROSITE" id="PS00893">
    <property type="entry name" value="NUDIX_BOX"/>
    <property type="match status" value="1"/>
</dbReference>
<dbReference type="GO" id="GO:0004081">
    <property type="term" value="F:bis(5'-nucleosyl)-tetraphosphatase (asymmetrical) activity"/>
    <property type="evidence" value="ECO:0007669"/>
    <property type="project" value="TreeGrafter"/>
</dbReference>
<dbReference type="PANTHER" id="PTHR21340">
    <property type="entry name" value="DIADENOSINE 5,5-P1,P4-TETRAPHOSPHATE PYROPHOSPHOHYDROLASE MUTT"/>
    <property type="match status" value="1"/>
</dbReference>
<protein>
    <recommendedName>
        <fullName evidence="2">Nudix hydrolase domain-containing protein</fullName>
    </recommendedName>
</protein>
<dbReference type="GO" id="GO:0006167">
    <property type="term" value="P:AMP biosynthetic process"/>
    <property type="evidence" value="ECO:0007669"/>
    <property type="project" value="TreeGrafter"/>
</dbReference>
<evidence type="ECO:0000259" key="2">
    <source>
        <dbReference type="PROSITE" id="PS51462"/>
    </source>
</evidence>
<dbReference type="EMBL" id="CADCUK010000168">
    <property type="protein sequence ID" value="CAA9387561.1"/>
    <property type="molecule type" value="Genomic_DNA"/>
</dbReference>
<dbReference type="SUPFAM" id="SSF55811">
    <property type="entry name" value="Nudix"/>
    <property type="match status" value="1"/>
</dbReference>
<organism evidence="3">
    <name type="scientific">uncultured Nocardioidaceae bacterium</name>
    <dbReference type="NCBI Taxonomy" id="253824"/>
    <lineage>
        <taxon>Bacteria</taxon>
        <taxon>Bacillati</taxon>
        <taxon>Actinomycetota</taxon>
        <taxon>Actinomycetes</taxon>
        <taxon>Propionibacteriales</taxon>
        <taxon>Nocardioidaceae</taxon>
        <taxon>environmental samples</taxon>
    </lineage>
</organism>
<dbReference type="SUPFAM" id="SSF53254">
    <property type="entry name" value="Phosphoglycerate mutase-like"/>
    <property type="match status" value="1"/>
</dbReference>
<evidence type="ECO:0000256" key="1">
    <source>
        <dbReference type="ARBA" id="ARBA00022801"/>
    </source>
</evidence>
<feature type="domain" description="Nudix hydrolase" evidence="2">
    <location>
        <begin position="5"/>
        <end position="141"/>
    </location>
</feature>
<dbReference type="SMART" id="SM00855">
    <property type="entry name" value="PGAM"/>
    <property type="match status" value="1"/>
</dbReference>
<dbReference type="InterPro" id="IPR029033">
    <property type="entry name" value="His_PPase_superfam"/>
</dbReference>
<dbReference type="InterPro" id="IPR013078">
    <property type="entry name" value="His_Pase_superF_clade-1"/>
</dbReference>
<dbReference type="AlphaFoldDB" id="A0A6J4NKV7"/>
<dbReference type="CDD" id="cd03673">
    <property type="entry name" value="NUDIX_Ap6A_hydrolase"/>
    <property type="match status" value="1"/>
</dbReference>
<dbReference type="GO" id="GO:0006754">
    <property type="term" value="P:ATP biosynthetic process"/>
    <property type="evidence" value="ECO:0007669"/>
    <property type="project" value="TreeGrafter"/>
</dbReference>
<proteinExistence type="predicted"/>
<sequence length="299" mass="34070">MTEPVLVVAAGAVVLRRKKRGDQGRTEVLLVHRPKYDDWSFPKGKLDPHEPARTAAVREVLEETGVHIRLGPPLTDQAYVYGPRQDRTKHVHYWVGRARGDDDVSAYERNEEIDDVRWVDTEEAGRLLSYTRDRATLVEALPFARRTHPFVVVRHAQARDRRAWKGDDRERTLTRFGERQAERLPPVLEAYGVERLVSSSSRRCWTTLAPYGVAVDRKIEVTDVLAVEDATEEDVTDEIDWLLDLKEPVAVCSHREVLPWIFEALGIDPPPIDKGAMLVVHHRHGRIAAIERIPAPSGR</sequence>
<keyword evidence="1" id="KW-0378">Hydrolase</keyword>
<name>A0A6J4NKV7_9ACTN</name>
<dbReference type="InterPro" id="IPR015797">
    <property type="entry name" value="NUDIX_hydrolase-like_dom_sf"/>
</dbReference>
<gene>
    <name evidence="3" type="ORF">AVDCRST_MAG47-2608</name>
</gene>
<dbReference type="PROSITE" id="PS51462">
    <property type="entry name" value="NUDIX"/>
    <property type="match status" value="1"/>
</dbReference>
<dbReference type="InterPro" id="IPR000086">
    <property type="entry name" value="NUDIX_hydrolase_dom"/>
</dbReference>
<dbReference type="Pfam" id="PF00293">
    <property type="entry name" value="NUDIX"/>
    <property type="match status" value="1"/>
</dbReference>
<dbReference type="Gene3D" id="3.90.79.10">
    <property type="entry name" value="Nucleoside Triphosphate Pyrophosphohydrolase"/>
    <property type="match status" value="1"/>
</dbReference>
<reference evidence="3" key="1">
    <citation type="submission" date="2020-02" db="EMBL/GenBank/DDBJ databases">
        <authorList>
            <person name="Meier V. D."/>
        </authorList>
    </citation>
    <scope>NUCLEOTIDE SEQUENCE</scope>
    <source>
        <strain evidence="3">AVDCRST_MAG47</strain>
    </source>
</reference>
<dbReference type="InterPro" id="IPR020084">
    <property type="entry name" value="NUDIX_hydrolase_CS"/>
</dbReference>
<dbReference type="Gene3D" id="3.40.50.1240">
    <property type="entry name" value="Phosphoglycerate mutase-like"/>
    <property type="match status" value="1"/>
</dbReference>
<accession>A0A6J4NKV7</accession>
<dbReference type="InterPro" id="IPR051325">
    <property type="entry name" value="Nudix_hydrolase_domain"/>
</dbReference>
<dbReference type="PANTHER" id="PTHR21340:SF0">
    <property type="entry name" value="BIS(5'-NUCLEOSYL)-TETRAPHOSPHATASE [ASYMMETRICAL]"/>
    <property type="match status" value="1"/>
</dbReference>